<name>A0AAX6M9K4_9PEZI</name>
<feature type="domain" description="EthD" evidence="2">
    <location>
        <begin position="14"/>
        <end position="113"/>
    </location>
</feature>
<organism evidence="3 4">
    <name type="scientific">Daldinia eschscholtzii</name>
    <dbReference type="NCBI Taxonomy" id="292717"/>
    <lineage>
        <taxon>Eukaryota</taxon>
        <taxon>Fungi</taxon>
        <taxon>Dikarya</taxon>
        <taxon>Ascomycota</taxon>
        <taxon>Pezizomycotina</taxon>
        <taxon>Sordariomycetes</taxon>
        <taxon>Xylariomycetidae</taxon>
        <taxon>Xylariales</taxon>
        <taxon>Hypoxylaceae</taxon>
        <taxon>Daldinia</taxon>
    </lineage>
</organism>
<gene>
    <name evidence="3" type="ORF">Daesc_009433</name>
</gene>
<comment type="similarity">
    <text evidence="1">Belongs to the tpcK family.</text>
</comment>
<evidence type="ECO:0000259" key="2">
    <source>
        <dbReference type="Pfam" id="PF07110"/>
    </source>
</evidence>
<dbReference type="InterPro" id="IPR011008">
    <property type="entry name" value="Dimeric_a/b-barrel"/>
</dbReference>
<dbReference type="AlphaFoldDB" id="A0AAX6M9K4"/>
<dbReference type="EMBL" id="JBANMG010000009">
    <property type="protein sequence ID" value="KAK6949358.1"/>
    <property type="molecule type" value="Genomic_DNA"/>
</dbReference>
<evidence type="ECO:0000313" key="4">
    <source>
        <dbReference type="Proteomes" id="UP001369815"/>
    </source>
</evidence>
<dbReference type="GO" id="GO:0016491">
    <property type="term" value="F:oxidoreductase activity"/>
    <property type="evidence" value="ECO:0007669"/>
    <property type="project" value="InterPro"/>
</dbReference>
<comment type="caution">
    <text evidence="3">The sequence shown here is derived from an EMBL/GenBank/DDBJ whole genome shotgun (WGS) entry which is preliminary data.</text>
</comment>
<evidence type="ECO:0000256" key="1">
    <source>
        <dbReference type="ARBA" id="ARBA00005986"/>
    </source>
</evidence>
<reference evidence="3 4" key="1">
    <citation type="journal article" date="2024" name="Front Chem Biol">
        <title>Unveiling the potential of Daldinia eschscholtzii MFLUCC 19-0629 through bioactivity and bioinformatics studies for enhanced sustainable agriculture production.</title>
        <authorList>
            <person name="Brooks S."/>
            <person name="Weaver J.A."/>
            <person name="Klomchit A."/>
            <person name="Alharthi S.A."/>
            <person name="Onlamun T."/>
            <person name="Nurani R."/>
            <person name="Vong T.K."/>
            <person name="Alberti F."/>
            <person name="Greco C."/>
        </authorList>
    </citation>
    <scope>NUCLEOTIDE SEQUENCE [LARGE SCALE GENOMIC DNA]</scope>
    <source>
        <strain evidence="3">MFLUCC 19-0629</strain>
    </source>
</reference>
<dbReference type="SUPFAM" id="SSF54909">
    <property type="entry name" value="Dimeric alpha+beta barrel"/>
    <property type="match status" value="1"/>
</dbReference>
<evidence type="ECO:0000313" key="3">
    <source>
        <dbReference type="EMBL" id="KAK6949358.1"/>
    </source>
</evidence>
<keyword evidence="4" id="KW-1185">Reference proteome</keyword>
<dbReference type="Pfam" id="PF07110">
    <property type="entry name" value="EthD"/>
    <property type="match status" value="1"/>
</dbReference>
<protein>
    <recommendedName>
        <fullName evidence="2">EthD domain-containing protein</fullName>
    </recommendedName>
</protein>
<dbReference type="InterPro" id="IPR009799">
    <property type="entry name" value="EthD_dom"/>
</dbReference>
<proteinExistence type="inferred from homology"/>
<accession>A0AAX6M9K4</accession>
<dbReference type="Proteomes" id="UP001369815">
    <property type="component" value="Unassembled WGS sequence"/>
</dbReference>
<sequence length="133" mass="15221">MSKLIKYTVEHYKKAGVSDADFVKWFNDVQVANGLPLIKKHGIVKYAVHFRDAQLSTAFRAELDKVRPEWEVSGADLTIEYYLPDIYLIQNLLADPEWESKAAKDQANFVDLSKSTIHIGYETIYLENGNILN</sequence>